<keyword evidence="1" id="KW-0472">Membrane</keyword>
<dbReference type="RefSeq" id="WP_172165403.1">
    <property type="nucleotide sequence ID" value="NZ_WOEZ01000074.1"/>
</dbReference>
<gene>
    <name evidence="2" type="ORF">GNZ13_14605</name>
</gene>
<keyword evidence="3" id="KW-1185">Reference proteome</keyword>
<reference evidence="2 3" key="1">
    <citation type="submission" date="2019-11" db="EMBL/GenBank/DDBJ databases">
        <title>Metabolism of dissolved organic matter in forest soils.</title>
        <authorList>
            <person name="Cyle K.T."/>
            <person name="Wilhelm R.C."/>
            <person name="Martinez C.E."/>
        </authorList>
    </citation>
    <scope>NUCLEOTIDE SEQUENCE [LARGE SCALE GENOMIC DNA]</scope>
    <source>
        <strain evidence="2 3">5N</strain>
    </source>
</reference>
<dbReference type="EMBL" id="WOEZ01000074">
    <property type="protein sequence ID" value="NPT55795.1"/>
    <property type="molecule type" value="Genomic_DNA"/>
</dbReference>
<feature type="transmembrane region" description="Helical" evidence="1">
    <location>
        <begin position="61"/>
        <end position="86"/>
    </location>
</feature>
<keyword evidence="1" id="KW-1133">Transmembrane helix</keyword>
<dbReference type="Proteomes" id="UP000655523">
    <property type="component" value="Unassembled WGS sequence"/>
</dbReference>
<accession>A0A972SJK2</accession>
<organism evidence="2 3">
    <name type="scientific">Paraburkholderia elongata</name>
    <dbReference type="NCBI Taxonomy" id="2675747"/>
    <lineage>
        <taxon>Bacteria</taxon>
        <taxon>Pseudomonadati</taxon>
        <taxon>Pseudomonadota</taxon>
        <taxon>Betaproteobacteria</taxon>
        <taxon>Burkholderiales</taxon>
        <taxon>Burkholderiaceae</taxon>
        <taxon>Paraburkholderia</taxon>
    </lineage>
</organism>
<sequence>MNSRKIADWINPMDDKEIFAKRVPTDRVELTLQPERLFKASVIVVCAWALIEAPLELGGAISLIALLAVVASKVLIGLIGTAAIANLRFARQVFTFICAASVLAIAPVLPLEYTRCVAIALFSTVECLGKAACVAAFAIRTRGSVS</sequence>
<protein>
    <submittedName>
        <fullName evidence="2">Uncharacterized protein</fullName>
    </submittedName>
</protein>
<proteinExistence type="predicted"/>
<evidence type="ECO:0000256" key="1">
    <source>
        <dbReference type="SAM" id="Phobius"/>
    </source>
</evidence>
<comment type="caution">
    <text evidence="2">The sequence shown here is derived from an EMBL/GenBank/DDBJ whole genome shotgun (WGS) entry which is preliminary data.</text>
</comment>
<feature type="transmembrane region" description="Helical" evidence="1">
    <location>
        <begin position="93"/>
        <end position="111"/>
    </location>
</feature>
<name>A0A972SJK2_9BURK</name>
<dbReference type="AlphaFoldDB" id="A0A972SJK2"/>
<feature type="transmembrane region" description="Helical" evidence="1">
    <location>
        <begin position="117"/>
        <end position="139"/>
    </location>
</feature>
<keyword evidence="1" id="KW-0812">Transmembrane</keyword>
<evidence type="ECO:0000313" key="2">
    <source>
        <dbReference type="EMBL" id="NPT55795.1"/>
    </source>
</evidence>
<evidence type="ECO:0000313" key="3">
    <source>
        <dbReference type="Proteomes" id="UP000655523"/>
    </source>
</evidence>